<feature type="domain" description="Peptidase M16 N-terminal" evidence="3">
    <location>
        <begin position="20"/>
        <end position="166"/>
    </location>
</feature>
<dbReference type="EMBL" id="BLSB01000060">
    <property type="protein sequence ID" value="GFP35174.1"/>
    <property type="molecule type" value="Genomic_DNA"/>
</dbReference>
<dbReference type="PANTHER" id="PTHR11851:SF49">
    <property type="entry name" value="MITOCHONDRIAL-PROCESSING PEPTIDASE SUBUNIT ALPHA"/>
    <property type="match status" value="1"/>
</dbReference>
<dbReference type="GO" id="GO:0006508">
    <property type="term" value="P:proteolysis"/>
    <property type="evidence" value="ECO:0007669"/>
    <property type="project" value="InterPro"/>
</dbReference>
<dbReference type="InterPro" id="IPR011249">
    <property type="entry name" value="Metalloenz_LuxS/M16"/>
</dbReference>
<dbReference type="RefSeq" id="WP_176226205.1">
    <property type="nucleotide sequence ID" value="NZ_BLRV01000015.1"/>
</dbReference>
<dbReference type="EMBL" id="BLRX01000018">
    <property type="protein sequence ID" value="GFP24835.1"/>
    <property type="molecule type" value="Genomic_DNA"/>
</dbReference>
<evidence type="ECO:0000313" key="8">
    <source>
        <dbReference type="Proteomes" id="UP000543224"/>
    </source>
</evidence>
<gene>
    <name evidence="5" type="ORF">HKBW3S06_00290</name>
    <name evidence="6" type="ORF">HKBW3S25_00273</name>
    <name evidence="7" type="ORF">HKBW3S43_00966</name>
</gene>
<evidence type="ECO:0000313" key="6">
    <source>
        <dbReference type="EMBL" id="GFP24835.1"/>
    </source>
</evidence>
<reference evidence="8 9" key="1">
    <citation type="journal article" date="2020" name="Front. Microbiol.">
        <title>Single-cell genomics of novel Actinobacteria with the Wood-Ljungdahl pathway discovered in a serpentinizing system.</title>
        <authorList>
            <person name="Merino N."/>
            <person name="Kawai M."/>
            <person name="Boyd E.S."/>
            <person name="Colman D.R."/>
            <person name="McGlynn S.E."/>
            <person name="Nealson K.H."/>
            <person name="Kurokawa K."/>
            <person name="Hongoh Y."/>
        </authorList>
    </citation>
    <scope>NUCLEOTIDE SEQUENCE [LARGE SCALE GENOMIC DNA]</scope>
    <source>
        <strain evidence="5 10">S06</strain>
        <strain evidence="6 8">S25</strain>
        <strain evidence="7 9">S43</strain>
    </source>
</reference>
<proteinExistence type="inferred from homology"/>
<comment type="similarity">
    <text evidence="1 2">Belongs to the peptidase M16 family.</text>
</comment>
<dbReference type="InterPro" id="IPR050361">
    <property type="entry name" value="MPP/UQCRC_Complex"/>
</dbReference>
<dbReference type="AlphaFoldDB" id="A0A6V8NNY5"/>
<sequence length="423" mass="48086">MIRHNLIQKFDYTELPNGLRIISEYIPYVRSVSAGLWVEAGSRDEKDKKGITHFIEHLVFKGTKTRSAKRIAYEFDSFGAEVNAFTGKENCCFYINFLDDYLDRATEILFDMILNSRFSKRDILSEKNVIKEEIKMHEDTPAEQVHDLFVGTLFDGHPLGSPVVGTIDSVEGIGREDVLEYYKTMFIPGHMVFAAAGNVKHTQLVEAVEKYFHLPAGSDRKRTAVEPQIKEAQKVVYKETEQVNLCYGTACFSKFSPKRYALGVMANILGGSMSSRLFQEIREKRGLVYSISSIYTLFAETGAVYIYAGTRPENVEKVLALIDEETKKIRHRGFRREEVIRSKEHIKGNVVLGLEETSSRMTRIGKSLLDRDEILSLNEVLLKIDGVTREDMQSVFEETFGRKETVLTVIGPWQDSASLGPFQ</sequence>
<dbReference type="Proteomes" id="UP000576480">
    <property type="component" value="Unassembled WGS sequence"/>
</dbReference>
<dbReference type="GO" id="GO:0046872">
    <property type="term" value="F:metal ion binding"/>
    <property type="evidence" value="ECO:0007669"/>
    <property type="project" value="InterPro"/>
</dbReference>
<evidence type="ECO:0000313" key="5">
    <source>
        <dbReference type="EMBL" id="GFP21064.1"/>
    </source>
</evidence>
<dbReference type="PANTHER" id="PTHR11851">
    <property type="entry name" value="METALLOPROTEASE"/>
    <property type="match status" value="1"/>
</dbReference>
<organism evidence="5 10">
    <name type="scientific">Candidatus Hakubella thermalkaliphila</name>
    <dbReference type="NCBI Taxonomy" id="2754717"/>
    <lineage>
        <taxon>Bacteria</taxon>
        <taxon>Bacillati</taxon>
        <taxon>Actinomycetota</taxon>
        <taxon>Actinomycetota incertae sedis</taxon>
        <taxon>Candidatus Hakubellales</taxon>
        <taxon>Candidatus Hakubellaceae</taxon>
        <taxon>Candidatus Hakubella</taxon>
    </lineage>
</organism>
<protein>
    <recommendedName>
        <fullName evidence="11">Zinc protease</fullName>
    </recommendedName>
</protein>
<feature type="domain" description="Peptidase M16 C-terminal" evidence="4">
    <location>
        <begin position="173"/>
        <end position="344"/>
    </location>
</feature>
<dbReference type="PROSITE" id="PS00143">
    <property type="entry name" value="INSULINASE"/>
    <property type="match status" value="1"/>
</dbReference>
<comment type="caution">
    <text evidence="5">The sequence shown here is derived from an EMBL/GenBank/DDBJ whole genome shotgun (WGS) entry which is preliminary data.</text>
</comment>
<dbReference type="Pfam" id="PF05193">
    <property type="entry name" value="Peptidase_M16_C"/>
    <property type="match status" value="1"/>
</dbReference>
<accession>A0A6V8NNY5</accession>
<dbReference type="GO" id="GO:0004222">
    <property type="term" value="F:metalloendopeptidase activity"/>
    <property type="evidence" value="ECO:0007669"/>
    <property type="project" value="InterPro"/>
</dbReference>
<dbReference type="Gene3D" id="3.30.830.10">
    <property type="entry name" value="Metalloenzyme, LuxS/M16 peptidase-like"/>
    <property type="match status" value="2"/>
</dbReference>
<evidence type="ECO:0000313" key="7">
    <source>
        <dbReference type="EMBL" id="GFP35174.1"/>
    </source>
</evidence>
<evidence type="ECO:0008006" key="11">
    <source>
        <dbReference type="Google" id="ProtNLM"/>
    </source>
</evidence>
<dbReference type="Proteomes" id="UP000543224">
    <property type="component" value="Unassembled WGS sequence"/>
</dbReference>
<dbReference type="FunFam" id="3.30.830.10:FF:000008">
    <property type="entry name" value="Mitochondrial-processing peptidase subunit beta"/>
    <property type="match status" value="1"/>
</dbReference>
<evidence type="ECO:0000259" key="3">
    <source>
        <dbReference type="Pfam" id="PF00675"/>
    </source>
</evidence>
<evidence type="ECO:0000256" key="2">
    <source>
        <dbReference type="RuleBase" id="RU004447"/>
    </source>
</evidence>
<evidence type="ECO:0000259" key="4">
    <source>
        <dbReference type="Pfam" id="PF05193"/>
    </source>
</evidence>
<dbReference type="InterPro" id="IPR011765">
    <property type="entry name" value="Pept_M16_N"/>
</dbReference>
<dbReference type="InterPro" id="IPR007863">
    <property type="entry name" value="Peptidase_M16_C"/>
</dbReference>
<dbReference type="SUPFAM" id="SSF63411">
    <property type="entry name" value="LuxS/MPP-like metallohydrolase"/>
    <property type="match status" value="2"/>
</dbReference>
<evidence type="ECO:0000256" key="1">
    <source>
        <dbReference type="ARBA" id="ARBA00007261"/>
    </source>
</evidence>
<name>A0A6V8NNY5_9ACTN</name>
<evidence type="ECO:0000313" key="10">
    <source>
        <dbReference type="Proteomes" id="UP000580051"/>
    </source>
</evidence>
<dbReference type="EMBL" id="BLRV01000015">
    <property type="protein sequence ID" value="GFP21064.1"/>
    <property type="molecule type" value="Genomic_DNA"/>
</dbReference>
<evidence type="ECO:0000313" key="9">
    <source>
        <dbReference type="Proteomes" id="UP000576480"/>
    </source>
</evidence>
<dbReference type="Proteomes" id="UP000580051">
    <property type="component" value="Unassembled WGS sequence"/>
</dbReference>
<dbReference type="InterPro" id="IPR001431">
    <property type="entry name" value="Pept_M16_Zn_BS"/>
</dbReference>
<dbReference type="Pfam" id="PF00675">
    <property type="entry name" value="Peptidase_M16"/>
    <property type="match status" value="1"/>
</dbReference>